<feature type="transmembrane region" description="Helical" evidence="13">
    <location>
        <begin position="180"/>
        <end position="200"/>
    </location>
</feature>
<feature type="domain" description="Cation/H+ exchanger transmembrane" evidence="14">
    <location>
        <begin position="16"/>
        <end position="386"/>
    </location>
</feature>
<accession>A0A1W9S076</accession>
<gene>
    <name evidence="15" type="ORF">B6D57_04110</name>
</gene>
<protein>
    <recommendedName>
        <fullName evidence="14">Cation/H+ exchanger transmembrane domain-containing protein</fullName>
    </recommendedName>
</protein>
<dbReference type="EMBL" id="NATQ01000081">
    <property type="protein sequence ID" value="OQX90251.1"/>
    <property type="molecule type" value="Genomic_DNA"/>
</dbReference>
<keyword evidence="10 13" id="KW-0472">Membrane</keyword>
<feature type="transmembrane region" description="Helical" evidence="13">
    <location>
        <begin position="85"/>
        <end position="106"/>
    </location>
</feature>
<evidence type="ECO:0000256" key="5">
    <source>
        <dbReference type="ARBA" id="ARBA00022475"/>
    </source>
</evidence>
<dbReference type="GO" id="GO:0015385">
    <property type="term" value="F:sodium:proton antiporter activity"/>
    <property type="evidence" value="ECO:0007669"/>
    <property type="project" value="InterPro"/>
</dbReference>
<dbReference type="Gene3D" id="1.20.1530.20">
    <property type="match status" value="1"/>
</dbReference>
<dbReference type="Pfam" id="PF00999">
    <property type="entry name" value="Na_H_Exchanger"/>
    <property type="match status" value="1"/>
</dbReference>
<feature type="transmembrane region" description="Helical" evidence="13">
    <location>
        <begin position="112"/>
        <end position="134"/>
    </location>
</feature>
<evidence type="ECO:0000256" key="13">
    <source>
        <dbReference type="SAM" id="Phobius"/>
    </source>
</evidence>
<keyword evidence="9" id="KW-0406">Ion transport</keyword>
<feature type="transmembrane region" description="Helical" evidence="13">
    <location>
        <begin position="291"/>
        <end position="314"/>
    </location>
</feature>
<keyword evidence="6 13" id="KW-0812">Transmembrane</keyword>
<dbReference type="AlphaFoldDB" id="A0A1W9S076"/>
<dbReference type="GO" id="GO:0098719">
    <property type="term" value="P:sodium ion import across plasma membrane"/>
    <property type="evidence" value="ECO:0007669"/>
    <property type="project" value="TreeGrafter"/>
</dbReference>
<keyword evidence="12" id="KW-0175">Coiled coil</keyword>
<comment type="similarity">
    <text evidence="2">Belongs to the monovalent cation:proton antiporter 1 (CPA1) transporter (TC 2.A.36) family.</text>
</comment>
<keyword evidence="3" id="KW-0813">Transport</keyword>
<evidence type="ECO:0000313" key="16">
    <source>
        <dbReference type="Proteomes" id="UP000192611"/>
    </source>
</evidence>
<feature type="coiled-coil region" evidence="12">
    <location>
        <begin position="436"/>
        <end position="486"/>
    </location>
</feature>
<keyword evidence="4" id="KW-0050">Antiport</keyword>
<keyword evidence="5" id="KW-1003">Cell membrane</keyword>
<dbReference type="GO" id="GO:0051453">
    <property type="term" value="P:regulation of intracellular pH"/>
    <property type="evidence" value="ECO:0007669"/>
    <property type="project" value="TreeGrafter"/>
</dbReference>
<name>A0A1W9S076_9BACT</name>
<keyword evidence="7 13" id="KW-1133">Transmembrane helix</keyword>
<evidence type="ECO:0000256" key="2">
    <source>
        <dbReference type="ARBA" id="ARBA00007367"/>
    </source>
</evidence>
<organism evidence="15 16">
    <name type="scientific">Candidatus Coatesbacteria bacterium 4484_99</name>
    <dbReference type="NCBI Taxonomy" id="1970774"/>
    <lineage>
        <taxon>Bacteria</taxon>
        <taxon>Candidatus Coatesiibacteriota</taxon>
    </lineage>
</organism>
<comment type="subcellular location">
    <subcellularLocation>
        <location evidence="1">Cell membrane</location>
        <topology evidence="1">Multi-pass membrane protein</topology>
    </subcellularLocation>
</comment>
<feature type="transmembrane region" description="Helical" evidence="13">
    <location>
        <begin position="155"/>
        <end position="174"/>
    </location>
</feature>
<dbReference type="InterPro" id="IPR006153">
    <property type="entry name" value="Cation/H_exchanger_TM"/>
</dbReference>
<keyword evidence="8" id="KW-0915">Sodium</keyword>
<evidence type="ECO:0000256" key="4">
    <source>
        <dbReference type="ARBA" id="ARBA00022449"/>
    </source>
</evidence>
<dbReference type="PANTHER" id="PTHR10110">
    <property type="entry name" value="SODIUM/HYDROGEN EXCHANGER"/>
    <property type="match status" value="1"/>
</dbReference>
<feature type="transmembrane region" description="Helical" evidence="13">
    <location>
        <begin position="264"/>
        <end position="285"/>
    </location>
</feature>
<feature type="transmembrane region" description="Helical" evidence="13">
    <location>
        <begin position="32"/>
        <end position="50"/>
    </location>
</feature>
<dbReference type="PANTHER" id="PTHR10110:SF195">
    <property type="entry name" value="NA(+)_H(+) ANTIPORTER NHAS2"/>
    <property type="match status" value="1"/>
</dbReference>
<keyword evidence="11" id="KW-0739">Sodium transport</keyword>
<comment type="caution">
    <text evidence="15">The sequence shown here is derived from an EMBL/GenBank/DDBJ whole genome shotgun (WGS) entry which is preliminary data.</text>
</comment>
<feature type="transmembrane region" description="Helical" evidence="13">
    <location>
        <begin position="335"/>
        <end position="357"/>
    </location>
</feature>
<evidence type="ECO:0000256" key="11">
    <source>
        <dbReference type="ARBA" id="ARBA00023201"/>
    </source>
</evidence>
<feature type="transmembrane region" description="Helical" evidence="13">
    <location>
        <begin position="363"/>
        <end position="386"/>
    </location>
</feature>
<evidence type="ECO:0000256" key="7">
    <source>
        <dbReference type="ARBA" id="ARBA00022989"/>
    </source>
</evidence>
<evidence type="ECO:0000256" key="8">
    <source>
        <dbReference type="ARBA" id="ARBA00023053"/>
    </source>
</evidence>
<evidence type="ECO:0000313" key="15">
    <source>
        <dbReference type="EMBL" id="OQX90251.1"/>
    </source>
</evidence>
<dbReference type="Proteomes" id="UP000192611">
    <property type="component" value="Unassembled WGS sequence"/>
</dbReference>
<reference evidence="16" key="1">
    <citation type="submission" date="2017-03" db="EMBL/GenBank/DDBJ databases">
        <title>Novel pathways for hydrocarbon cycling and metabolic interdependencies in hydrothermal sediment communities.</title>
        <authorList>
            <person name="Dombrowski N."/>
            <person name="Seitz K."/>
            <person name="Teske A."/>
            <person name="Baker B."/>
        </authorList>
    </citation>
    <scope>NUCLEOTIDE SEQUENCE [LARGE SCALE GENOMIC DNA]</scope>
</reference>
<dbReference type="GO" id="GO:0005886">
    <property type="term" value="C:plasma membrane"/>
    <property type="evidence" value="ECO:0007669"/>
    <property type="project" value="UniProtKB-SubCell"/>
</dbReference>
<dbReference type="InterPro" id="IPR038770">
    <property type="entry name" value="Na+/solute_symporter_sf"/>
</dbReference>
<dbReference type="GO" id="GO:0015386">
    <property type="term" value="F:potassium:proton antiporter activity"/>
    <property type="evidence" value="ECO:0007669"/>
    <property type="project" value="TreeGrafter"/>
</dbReference>
<evidence type="ECO:0000259" key="14">
    <source>
        <dbReference type="Pfam" id="PF00999"/>
    </source>
</evidence>
<evidence type="ECO:0000256" key="9">
    <source>
        <dbReference type="ARBA" id="ARBA00023065"/>
    </source>
</evidence>
<feature type="transmembrane region" description="Helical" evidence="13">
    <location>
        <begin position="6"/>
        <end position="25"/>
    </location>
</feature>
<evidence type="ECO:0000256" key="10">
    <source>
        <dbReference type="ARBA" id="ARBA00023136"/>
    </source>
</evidence>
<evidence type="ECO:0000256" key="6">
    <source>
        <dbReference type="ARBA" id="ARBA00022692"/>
    </source>
</evidence>
<proteinExistence type="inferred from homology"/>
<sequence length="559" mass="63310">MEFIELHIPILILIIISSVVILSSYIRIPYQIALLIVGLIVGFLDILPPINLSPELIFNILLPVIIFEGSIKMPIRHLMDRIKSILLIAFGGTTLEFTLFAIMFSIATGIDWQYSLLLGVAICATDPASILSMFKGLGIERRLSILIEGESIIDDGIAIVAFQVIIALILTGTFSVSDLILRFLRITVGGAILGFIIGYLFSHLFRKIRNHFVELITTTILVYGVTLLAHYLGQSGIIAVLTAGLVVSNYGFPSRELRSSRETIITFWEFAAFIVTSLIFLLIGLEIPRIGLINLLPLGAIAFLFTIIARFFMIHTVASIPSLWKDTIPLKHRHILFWGGLRGVVALALMLSIPATFHIKSQFIGIAFIVVFCSLITQGITINPLANLLNLTKIPKHKEEYKQYLAHIGMINEALRELERLYREGSIIKGDYMTLKREYQKELRDVEKNVDILQNQYPSFKEEKLLELKEQLIKKEKETIQEELREGRISRNAFNNLNYILNKRLEDIELSKAHNNLRSSNGEVENEKKEDGEKSPDNIFIRIIKKLKLFNKKTTNKNK</sequence>
<evidence type="ECO:0000256" key="12">
    <source>
        <dbReference type="SAM" id="Coils"/>
    </source>
</evidence>
<feature type="transmembrane region" description="Helical" evidence="13">
    <location>
        <begin position="56"/>
        <end position="73"/>
    </location>
</feature>
<evidence type="ECO:0000256" key="3">
    <source>
        <dbReference type="ARBA" id="ARBA00022448"/>
    </source>
</evidence>
<evidence type="ECO:0000256" key="1">
    <source>
        <dbReference type="ARBA" id="ARBA00004651"/>
    </source>
</evidence>
<dbReference type="InterPro" id="IPR018422">
    <property type="entry name" value="Cation/H_exchanger_CPA1"/>
</dbReference>